<evidence type="ECO:0000256" key="2">
    <source>
        <dbReference type="ARBA" id="ARBA00022448"/>
    </source>
</evidence>
<dbReference type="Proteomes" id="UP001168505">
    <property type="component" value="Unassembled WGS sequence"/>
</dbReference>
<evidence type="ECO:0000256" key="10">
    <source>
        <dbReference type="SAM" id="MobiDB-lite"/>
    </source>
</evidence>
<dbReference type="GO" id="GO:0043952">
    <property type="term" value="P:protein transport by the Sec complex"/>
    <property type="evidence" value="ECO:0007669"/>
    <property type="project" value="UniProtKB-UniRule"/>
</dbReference>
<organism evidence="12 14">
    <name type="scientific">Collinsella ihumii</name>
    <dbReference type="NCBI Taxonomy" id="1720204"/>
    <lineage>
        <taxon>Bacteria</taxon>
        <taxon>Bacillati</taxon>
        <taxon>Actinomycetota</taxon>
        <taxon>Coriobacteriia</taxon>
        <taxon>Coriobacteriales</taxon>
        <taxon>Coriobacteriaceae</taxon>
        <taxon>Collinsella</taxon>
    </lineage>
</organism>
<reference evidence="12" key="2">
    <citation type="submission" date="2023-08" db="EMBL/GenBank/DDBJ databases">
        <title>Identification and characterization of horizontal gene transfer across gut microbiota members of farm animals based on homology search.</title>
        <authorList>
            <person name="Schwarzerova J."/>
            <person name="Nykrynova M."/>
            <person name="Jureckova K."/>
            <person name="Cejkova D."/>
            <person name="Rychlik I."/>
        </authorList>
    </citation>
    <scope>NUCLEOTIDE SEQUENCE</scope>
    <source>
        <strain evidence="12">15_COKtk</strain>
        <strain evidence="11">176_SSukc20</strain>
    </source>
</reference>
<name>A0AAW7JUD6_9ACTN</name>
<dbReference type="InterPro" id="IPR005807">
    <property type="entry name" value="SecE_bac"/>
</dbReference>
<dbReference type="EMBL" id="JAUEIR010000008">
    <property type="protein sequence ID" value="MDN0069932.1"/>
    <property type="molecule type" value="Genomic_DNA"/>
</dbReference>
<feature type="transmembrane region" description="Helical" evidence="9">
    <location>
        <begin position="99"/>
        <end position="124"/>
    </location>
</feature>
<evidence type="ECO:0000313" key="13">
    <source>
        <dbReference type="Proteomes" id="UP001168435"/>
    </source>
</evidence>
<gene>
    <name evidence="9 12" type="primary">secE</name>
    <name evidence="11" type="ORF">QVN30_00080</name>
    <name evidence="12" type="ORF">QVN40_09545</name>
</gene>
<feature type="compositionally biased region" description="Basic and acidic residues" evidence="10">
    <location>
        <begin position="28"/>
        <end position="57"/>
    </location>
</feature>
<dbReference type="GO" id="GO:0005886">
    <property type="term" value="C:plasma membrane"/>
    <property type="evidence" value="ECO:0007669"/>
    <property type="project" value="UniProtKB-SubCell"/>
</dbReference>
<evidence type="ECO:0000256" key="6">
    <source>
        <dbReference type="ARBA" id="ARBA00022989"/>
    </source>
</evidence>
<keyword evidence="13" id="KW-1185">Reference proteome</keyword>
<evidence type="ECO:0000313" key="12">
    <source>
        <dbReference type="EMBL" id="MDN0069932.1"/>
    </source>
</evidence>
<feature type="compositionally biased region" description="Basic residues" evidence="10">
    <location>
        <begin position="58"/>
        <end position="68"/>
    </location>
</feature>
<comment type="caution">
    <text evidence="12">The sequence shown here is derived from an EMBL/GenBank/DDBJ whole genome shotgun (WGS) entry which is preliminary data.</text>
</comment>
<dbReference type="Gene3D" id="1.20.5.1030">
    <property type="entry name" value="Preprotein translocase secy subunit"/>
    <property type="match status" value="1"/>
</dbReference>
<keyword evidence="8 9" id="KW-0472">Membrane</keyword>
<dbReference type="Pfam" id="PF00584">
    <property type="entry name" value="SecE"/>
    <property type="match status" value="1"/>
</dbReference>
<dbReference type="GO" id="GO:0065002">
    <property type="term" value="P:intracellular protein transmembrane transport"/>
    <property type="evidence" value="ECO:0007669"/>
    <property type="project" value="UniProtKB-UniRule"/>
</dbReference>
<dbReference type="GO" id="GO:0009306">
    <property type="term" value="P:protein secretion"/>
    <property type="evidence" value="ECO:0007669"/>
    <property type="project" value="UniProtKB-UniRule"/>
</dbReference>
<dbReference type="PANTHER" id="PTHR33910:SF1">
    <property type="entry name" value="PROTEIN TRANSLOCASE SUBUNIT SECE"/>
    <property type="match status" value="1"/>
</dbReference>
<proteinExistence type="inferred from homology"/>
<comment type="function">
    <text evidence="9">Essential subunit of the Sec protein translocation channel SecYEG. Clamps together the 2 halves of SecY. May contact the channel plug during translocation.</text>
</comment>
<dbReference type="PANTHER" id="PTHR33910">
    <property type="entry name" value="PROTEIN TRANSLOCASE SUBUNIT SECE"/>
    <property type="match status" value="1"/>
</dbReference>
<dbReference type="GO" id="GO:0006605">
    <property type="term" value="P:protein targeting"/>
    <property type="evidence" value="ECO:0007669"/>
    <property type="project" value="UniProtKB-UniRule"/>
</dbReference>
<evidence type="ECO:0000313" key="11">
    <source>
        <dbReference type="EMBL" id="MDN0062705.1"/>
    </source>
</evidence>
<evidence type="ECO:0000256" key="3">
    <source>
        <dbReference type="ARBA" id="ARBA00022475"/>
    </source>
</evidence>
<keyword evidence="7 9" id="KW-0811">Translocation</keyword>
<keyword evidence="4 9" id="KW-0812">Transmembrane</keyword>
<accession>A0AAW7JUD6</accession>
<evidence type="ECO:0000256" key="5">
    <source>
        <dbReference type="ARBA" id="ARBA00022927"/>
    </source>
</evidence>
<comment type="subcellular location">
    <subcellularLocation>
        <location evidence="9">Cell membrane</location>
        <topology evidence="9">Single-pass membrane protein</topology>
    </subcellularLocation>
    <subcellularLocation>
        <location evidence="1">Membrane</location>
    </subcellularLocation>
</comment>
<feature type="compositionally biased region" description="Low complexity" evidence="10">
    <location>
        <begin position="11"/>
        <end position="27"/>
    </location>
</feature>
<dbReference type="InterPro" id="IPR038379">
    <property type="entry name" value="SecE_sf"/>
</dbReference>
<dbReference type="InterPro" id="IPR001901">
    <property type="entry name" value="Translocase_SecE/Sec61-g"/>
</dbReference>
<keyword evidence="3 9" id="KW-1003">Cell membrane</keyword>
<keyword evidence="6 9" id="KW-1133">Transmembrane helix</keyword>
<feature type="compositionally biased region" description="Basic residues" evidence="10">
    <location>
        <begin position="1"/>
        <end position="10"/>
    </location>
</feature>
<dbReference type="Proteomes" id="UP001168435">
    <property type="component" value="Unassembled WGS sequence"/>
</dbReference>
<comment type="subunit">
    <text evidence="9">Component of the Sec protein translocase complex. Heterotrimer consisting of SecY, SecE and SecG subunits. The heterotrimers can form oligomers, although 1 heterotrimer is thought to be able to translocate proteins. Interacts with the ribosome. Interacts with SecDF, and other proteins may be involved. Interacts with SecA.</text>
</comment>
<dbReference type="NCBIfam" id="TIGR00964">
    <property type="entry name" value="secE_bact"/>
    <property type="match status" value="1"/>
</dbReference>
<evidence type="ECO:0000256" key="8">
    <source>
        <dbReference type="ARBA" id="ARBA00023136"/>
    </source>
</evidence>
<sequence length="136" mass="14422">MANKKSKKKSNQASPAASKAQPAQAAGKKADAKKAAPQKEEKKSLFKKGEKAPETSKKASKKTTKAKNAKPGIIARAKKYLGSIRSEMKRVVWPSKKELINYSVAVVVSLVVVGIVIAVLDVVIGEGLLLLSGLRG</sequence>
<reference evidence="12" key="1">
    <citation type="submission" date="2023-06" db="EMBL/GenBank/DDBJ databases">
        <authorList>
            <person name="Zeman M."/>
            <person name="Kubasova T."/>
            <person name="Jahodarova E."/>
            <person name="Nykrynova M."/>
            <person name="Rychlik I."/>
        </authorList>
    </citation>
    <scope>NUCLEOTIDE SEQUENCE</scope>
    <source>
        <strain evidence="12">15_COKtk</strain>
        <strain evidence="11">176_SSukc20</strain>
    </source>
</reference>
<dbReference type="HAMAP" id="MF_00422">
    <property type="entry name" value="SecE"/>
    <property type="match status" value="1"/>
</dbReference>
<dbReference type="RefSeq" id="WP_087201537.1">
    <property type="nucleotide sequence ID" value="NZ_JAUEIM010000006.1"/>
</dbReference>
<keyword evidence="2 9" id="KW-0813">Transport</keyword>
<dbReference type="EMBL" id="JAUEIQ010000001">
    <property type="protein sequence ID" value="MDN0062705.1"/>
    <property type="molecule type" value="Genomic_DNA"/>
</dbReference>
<dbReference type="GO" id="GO:0008320">
    <property type="term" value="F:protein transmembrane transporter activity"/>
    <property type="evidence" value="ECO:0007669"/>
    <property type="project" value="UniProtKB-UniRule"/>
</dbReference>
<evidence type="ECO:0000256" key="4">
    <source>
        <dbReference type="ARBA" id="ARBA00022692"/>
    </source>
</evidence>
<protein>
    <recommendedName>
        <fullName evidence="9">Protein translocase subunit SecE</fullName>
    </recommendedName>
</protein>
<keyword evidence="5 9" id="KW-0653">Protein transport</keyword>
<evidence type="ECO:0000256" key="1">
    <source>
        <dbReference type="ARBA" id="ARBA00004370"/>
    </source>
</evidence>
<dbReference type="AlphaFoldDB" id="A0AAW7JUD6"/>
<evidence type="ECO:0000256" key="9">
    <source>
        <dbReference type="HAMAP-Rule" id="MF_00422"/>
    </source>
</evidence>
<feature type="region of interest" description="Disordered" evidence="10">
    <location>
        <begin position="1"/>
        <end position="69"/>
    </location>
</feature>
<evidence type="ECO:0000313" key="14">
    <source>
        <dbReference type="Proteomes" id="UP001168505"/>
    </source>
</evidence>
<evidence type="ECO:0000256" key="7">
    <source>
        <dbReference type="ARBA" id="ARBA00023010"/>
    </source>
</evidence>
<comment type="similarity">
    <text evidence="9">Belongs to the SecE/SEC61-gamma family.</text>
</comment>